<dbReference type="Gene3D" id="3.40.50.2020">
    <property type="match status" value="1"/>
</dbReference>
<dbReference type="AlphaFoldDB" id="A0A1Z1MQ52"/>
<protein>
    <submittedName>
        <fullName evidence="2">Uracil phosphoribosyltransferase</fullName>
    </submittedName>
</protein>
<dbReference type="SUPFAM" id="SSF53271">
    <property type="entry name" value="PRTase-like"/>
    <property type="match status" value="1"/>
</dbReference>
<dbReference type="RefSeq" id="YP_009399006.1">
    <property type="nucleotide sequence ID" value="NC_035294.1"/>
</dbReference>
<dbReference type="EMBL" id="MF101450">
    <property type="protein sequence ID" value="ARW68066.1"/>
    <property type="molecule type" value="Genomic_DNA"/>
</dbReference>
<evidence type="ECO:0000313" key="2">
    <source>
        <dbReference type="EMBL" id="ARW68066.1"/>
    </source>
</evidence>
<dbReference type="Pfam" id="PF14681">
    <property type="entry name" value="UPRTase"/>
    <property type="match status" value="1"/>
</dbReference>
<name>A0A1Z1MQ52_9FLOR</name>
<keyword evidence="2" id="KW-0808">Transferase</keyword>
<accession>A0A1Z1MQ52</accession>
<reference evidence="2" key="1">
    <citation type="journal article" date="2017" name="J. Phycol.">
        <title>Analysis of chloroplast genomes and a supermatrix inform reclassification of the Rhodomelaceae (Rhodophyta).</title>
        <authorList>
            <person name="Diaz-Tapia P."/>
            <person name="Maggs C.A."/>
            <person name="West J.A."/>
            <person name="Verbruggen H."/>
        </authorList>
    </citation>
    <scope>NUCLEOTIDE SEQUENCE</scope>
    <source>
        <strain evidence="2">PD1561</strain>
    </source>
</reference>
<evidence type="ECO:0000259" key="1">
    <source>
        <dbReference type="Pfam" id="PF14681"/>
    </source>
</evidence>
<dbReference type="InterPro" id="IPR000836">
    <property type="entry name" value="PRTase_dom"/>
</dbReference>
<dbReference type="GO" id="GO:0016757">
    <property type="term" value="F:glycosyltransferase activity"/>
    <property type="evidence" value="ECO:0007669"/>
    <property type="project" value="UniProtKB-KW"/>
</dbReference>
<organism evidence="2">
    <name type="scientific">Cliftonaea pectinata</name>
    <dbReference type="NCBI Taxonomy" id="2007206"/>
    <lineage>
        <taxon>Eukaryota</taxon>
        <taxon>Rhodophyta</taxon>
        <taxon>Florideophyceae</taxon>
        <taxon>Rhodymeniophycidae</taxon>
        <taxon>Ceramiales</taxon>
        <taxon>Rhodomelaceae</taxon>
        <taxon>Polyzonieae</taxon>
        <taxon>Cliftonaea</taxon>
    </lineage>
</organism>
<dbReference type="InterPro" id="IPR029057">
    <property type="entry name" value="PRTase-like"/>
</dbReference>
<sequence>MQLNIYTISHPIIELLSNSTIYNSRDESNAQFYYKHIGLFLLYEVLRKQIKIEKIYVKYTYSIKDLCLISPCTKNCILTNLKDTYSMLGDIKILMPSIEIINVKYDNYKLDIIDKTKLLKLQEKYNNLKILILENNLKNDTIINLIDNLKNENKILIKDIKIACITSYYEILNKLGKIYPKLVIYTTKIVNIYTK</sequence>
<dbReference type="GeneID" id="33361538"/>
<keyword evidence="2" id="KW-0328">Glycosyltransferase</keyword>
<geneLocation type="chloroplast" evidence="2"/>
<feature type="domain" description="Phosphoribosyltransferase" evidence="1">
    <location>
        <begin position="10"/>
        <end position="189"/>
    </location>
</feature>
<gene>
    <name evidence="2" type="primary">upp</name>
</gene>
<keyword evidence="2" id="KW-0934">Plastid</keyword>
<proteinExistence type="predicted"/>
<keyword evidence="2" id="KW-0150">Chloroplast</keyword>